<evidence type="ECO:0000256" key="4">
    <source>
        <dbReference type="ARBA" id="ARBA00022806"/>
    </source>
</evidence>
<dbReference type="InterPro" id="IPR013083">
    <property type="entry name" value="Znf_RING/FYVE/PHD"/>
</dbReference>
<dbReference type="GO" id="GO:0004386">
    <property type="term" value="F:helicase activity"/>
    <property type="evidence" value="ECO:0007669"/>
    <property type="project" value="UniProtKB-KW"/>
</dbReference>
<evidence type="ECO:0000259" key="10">
    <source>
        <dbReference type="PROSITE" id="PS51194"/>
    </source>
</evidence>
<dbReference type="OrthoDB" id="448448at2759"/>
<sequence>MDEPSAHPSQESSEALLARNVNLVQQISAPSVMIESEISSTSSVETGMRGSSSSVPDQETELPLFVPQDDSSAVEMQLPSEMSKPTIKEERPMTPPSKLLRYSPCSHKHRFSSGVIDLTEDGDEEKPPSKPSRKNVIEITSDGEFEDIDPSPRRQKRFKRESHSPKYQRKVSEDVEDVPMKFKDEELPDDPHVNMNDEDASDSSSAEAASPKGRSSRLQSPVPPRKERKPRKPQGKRARTAREWHQRNQAKLSEMQLRRTAYKLSKIDKIREDMKKGIKKRKVIIPKRRAATRPNPRVFLSGGSDNFGRASAQRDEKSEGGQPELHASTRKGFWKEFAEKHHNGVDLHQCHGDWNDLVKGVRSLGLGQLYLEDGKWRQPRLTCSLLNHQVLGLVFMVKRECTLDGPHGSIQADDMGMGKTVQTISLMLANPPTPEHIARDEKTTLIIVPSSLRSQWLREIKKHAPELGDSVMQFKSADPDNSAKRLKMNDIVLTTYWELCQSLPSPDKKTIESWKENGVDVFEQCQKWVKDHAQLKGLLHQITWYRIVLDEGHYIKNYKSRTSRAATELKGDLRLLLSGTPIMNSYDEFHPLFRFLKEPITMKLTHDDFEGLYCAQDDESTQCLSVLLDGLIIHRTMKDLLFGEPIVKLPFDHRSIKQIDAKRSEELLYFAIELRLRELRQMDFEKYDERSCLQNPLAQLTRLRQLTANPDIIAQQIIVLLEYHEIKKLQKTIGEMRVPGKTKTVASMLYNRITLWLKDKKDGVYKQASSEADDLVTCMRCKEPSEELYSLKKCRHTSCEACLEENIIRDMEESGEEIMYCPECSKPYSESHVKPLNQPKASGKAGGKDPNESTRKGKDARGFRPSPALNQFCFAKWLDRIDDRKIKLLPSAKLDAIWDQAAEWIVEAPEDKIIIFSQFRHFQVMIGCMLEKEKQKFLYFSGDMSSKQREAAVLLFESDPSIKIMVAGLKCGGLGLNLSFANRVIIADIWWNVCIDNQAFGRVFRIGQEKESHYLKVVIKKTVDERTILAPVQRKKETAINDVMQDDITEADFVEILGDEPEETFNQLMARYSRDGQIADSDDEMPDLHEI</sequence>
<dbReference type="Pfam" id="PF00271">
    <property type="entry name" value="Helicase_C"/>
    <property type="match status" value="1"/>
</dbReference>
<dbReference type="GO" id="GO:0006281">
    <property type="term" value="P:DNA repair"/>
    <property type="evidence" value="ECO:0007669"/>
    <property type="project" value="TreeGrafter"/>
</dbReference>
<dbReference type="PROSITE" id="PS51194">
    <property type="entry name" value="HELICASE_CTER"/>
    <property type="match status" value="1"/>
</dbReference>
<dbReference type="InterPro" id="IPR038718">
    <property type="entry name" value="SNF2-like_sf"/>
</dbReference>
<dbReference type="InterPro" id="IPR001650">
    <property type="entry name" value="Helicase_C-like"/>
</dbReference>
<keyword evidence="6" id="KW-0479">Metal-binding</keyword>
<keyword evidence="2" id="KW-0547">Nucleotide-binding</keyword>
<dbReference type="InterPro" id="IPR027417">
    <property type="entry name" value="P-loop_NTPase"/>
</dbReference>
<dbReference type="CDD" id="cd18793">
    <property type="entry name" value="SF2_C_SNF"/>
    <property type="match status" value="1"/>
</dbReference>
<feature type="domain" description="RING-type" evidence="8">
    <location>
        <begin position="778"/>
        <end position="825"/>
    </location>
</feature>
<dbReference type="InterPro" id="IPR014001">
    <property type="entry name" value="Helicase_ATP-bd"/>
</dbReference>
<dbReference type="InterPro" id="IPR001841">
    <property type="entry name" value="Znf_RING"/>
</dbReference>
<keyword evidence="3" id="KW-0378">Hydrolase</keyword>
<evidence type="ECO:0000256" key="5">
    <source>
        <dbReference type="ARBA" id="ARBA00022840"/>
    </source>
</evidence>
<evidence type="ECO:0000256" key="3">
    <source>
        <dbReference type="ARBA" id="ARBA00022801"/>
    </source>
</evidence>
<feature type="region of interest" description="Disordered" evidence="7">
    <location>
        <begin position="294"/>
        <end position="325"/>
    </location>
</feature>
<dbReference type="GO" id="GO:0008270">
    <property type="term" value="F:zinc ion binding"/>
    <property type="evidence" value="ECO:0007669"/>
    <property type="project" value="UniProtKB-KW"/>
</dbReference>
<feature type="domain" description="Helicase C-terminal" evidence="10">
    <location>
        <begin position="900"/>
        <end position="1052"/>
    </location>
</feature>
<dbReference type="GO" id="GO:0005634">
    <property type="term" value="C:nucleus"/>
    <property type="evidence" value="ECO:0007669"/>
    <property type="project" value="TreeGrafter"/>
</dbReference>
<dbReference type="Gene3D" id="3.40.50.10810">
    <property type="entry name" value="Tandem AAA-ATPase domain"/>
    <property type="match status" value="1"/>
</dbReference>
<keyword evidence="6" id="KW-0863">Zinc-finger</keyword>
<keyword evidence="4" id="KW-0347">Helicase</keyword>
<dbReference type="GO" id="GO:0005524">
    <property type="term" value="F:ATP binding"/>
    <property type="evidence" value="ECO:0007669"/>
    <property type="project" value="UniProtKB-KW"/>
</dbReference>
<evidence type="ECO:0000259" key="9">
    <source>
        <dbReference type="PROSITE" id="PS51192"/>
    </source>
</evidence>
<dbReference type="SMART" id="SM00490">
    <property type="entry name" value="HELICc"/>
    <property type="match status" value="1"/>
</dbReference>
<comment type="caution">
    <text evidence="11">The sequence shown here is derived from an EMBL/GenBank/DDBJ whole genome shotgun (WGS) entry which is preliminary data.</text>
</comment>
<dbReference type="InterPro" id="IPR050628">
    <property type="entry name" value="SNF2_RAD54_helicase_TF"/>
</dbReference>
<evidence type="ECO:0000256" key="2">
    <source>
        <dbReference type="ARBA" id="ARBA00022741"/>
    </source>
</evidence>
<dbReference type="SMART" id="SM00487">
    <property type="entry name" value="DEXDc"/>
    <property type="match status" value="1"/>
</dbReference>
<feature type="region of interest" description="Disordered" evidence="7">
    <location>
        <begin position="832"/>
        <end position="863"/>
    </location>
</feature>
<evidence type="ECO:0000256" key="6">
    <source>
        <dbReference type="PROSITE-ProRule" id="PRU00175"/>
    </source>
</evidence>
<gene>
    <name evidence="11" type="ORF">IFR04_005082</name>
</gene>
<protein>
    <submittedName>
        <fullName evidence="11">Uncharacterized protein</fullName>
    </submittedName>
</protein>
<dbReference type="SUPFAM" id="SSF52540">
    <property type="entry name" value="P-loop containing nucleoside triphosphate hydrolases"/>
    <property type="match status" value="2"/>
</dbReference>
<feature type="compositionally biased region" description="Basic and acidic residues" evidence="7">
    <location>
        <begin position="846"/>
        <end position="862"/>
    </location>
</feature>
<dbReference type="CDD" id="cd18008">
    <property type="entry name" value="DEXDc_SHPRH-like"/>
    <property type="match status" value="1"/>
</dbReference>
<reference evidence="11" key="1">
    <citation type="submission" date="2021-02" db="EMBL/GenBank/DDBJ databases">
        <title>Genome sequence Cadophora malorum strain M34.</title>
        <authorList>
            <person name="Stefanovic E."/>
            <person name="Vu D."/>
            <person name="Scully C."/>
            <person name="Dijksterhuis J."/>
            <person name="Roader J."/>
            <person name="Houbraken J."/>
        </authorList>
    </citation>
    <scope>NUCLEOTIDE SEQUENCE</scope>
    <source>
        <strain evidence="11">M34</strain>
    </source>
</reference>
<dbReference type="Gene3D" id="3.30.40.10">
    <property type="entry name" value="Zinc/RING finger domain, C3HC4 (zinc finger)"/>
    <property type="match status" value="1"/>
</dbReference>
<comment type="similarity">
    <text evidence="1">Belongs to the SNF2/RAD54 helicase family.</text>
</comment>
<evidence type="ECO:0000256" key="7">
    <source>
        <dbReference type="SAM" id="MobiDB-lite"/>
    </source>
</evidence>
<proteinExistence type="inferred from homology"/>
<keyword evidence="5" id="KW-0067">ATP-binding</keyword>
<dbReference type="Proteomes" id="UP000664132">
    <property type="component" value="Unassembled WGS sequence"/>
</dbReference>
<evidence type="ECO:0000313" key="11">
    <source>
        <dbReference type="EMBL" id="KAG4421832.1"/>
    </source>
</evidence>
<evidence type="ECO:0000313" key="12">
    <source>
        <dbReference type="Proteomes" id="UP000664132"/>
    </source>
</evidence>
<dbReference type="EMBL" id="JAFJYH010000059">
    <property type="protein sequence ID" value="KAG4421832.1"/>
    <property type="molecule type" value="Genomic_DNA"/>
</dbReference>
<name>A0A8H7TM99_9HELO</name>
<keyword evidence="6" id="KW-0862">Zinc</keyword>
<dbReference type="Gene3D" id="3.40.50.300">
    <property type="entry name" value="P-loop containing nucleotide triphosphate hydrolases"/>
    <property type="match status" value="1"/>
</dbReference>
<accession>A0A8H7TM99</accession>
<keyword evidence="12" id="KW-1185">Reference proteome</keyword>
<feature type="compositionally biased region" description="Low complexity" evidence="7">
    <location>
        <begin position="37"/>
        <end position="46"/>
    </location>
</feature>
<dbReference type="GO" id="GO:0008094">
    <property type="term" value="F:ATP-dependent activity, acting on DNA"/>
    <property type="evidence" value="ECO:0007669"/>
    <property type="project" value="TreeGrafter"/>
</dbReference>
<dbReference type="InterPro" id="IPR000330">
    <property type="entry name" value="SNF2_N"/>
</dbReference>
<dbReference type="PANTHER" id="PTHR45626">
    <property type="entry name" value="TRANSCRIPTION TERMINATION FACTOR 2-RELATED"/>
    <property type="match status" value="1"/>
</dbReference>
<dbReference type="GO" id="GO:0016787">
    <property type="term" value="F:hydrolase activity"/>
    <property type="evidence" value="ECO:0007669"/>
    <property type="project" value="UniProtKB-KW"/>
</dbReference>
<evidence type="ECO:0000259" key="8">
    <source>
        <dbReference type="PROSITE" id="PS50089"/>
    </source>
</evidence>
<dbReference type="AlphaFoldDB" id="A0A8H7TM99"/>
<evidence type="ECO:0000256" key="1">
    <source>
        <dbReference type="ARBA" id="ARBA00007025"/>
    </source>
</evidence>
<dbReference type="PROSITE" id="PS51192">
    <property type="entry name" value="HELICASE_ATP_BIND_1"/>
    <property type="match status" value="1"/>
</dbReference>
<dbReference type="Pfam" id="PF00176">
    <property type="entry name" value="SNF2-rel_dom"/>
    <property type="match status" value="1"/>
</dbReference>
<dbReference type="PANTHER" id="PTHR45626:SF17">
    <property type="entry name" value="HELICASE-LIKE TRANSCRIPTION FACTOR"/>
    <property type="match status" value="1"/>
</dbReference>
<feature type="region of interest" description="Disordered" evidence="7">
    <location>
        <begin position="37"/>
        <end position="248"/>
    </location>
</feature>
<dbReference type="SUPFAM" id="SSF57850">
    <property type="entry name" value="RING/U-box"/>
    <property type="match status" value="1"/>
</dbReference>
<dbReference type="PROSITE" id="PS50089">
    <property type="entry name" value="ZF_RING_2"/>
    <property type="match status" value="1"/>
</dbReference>
<organism evidence="11 12">
    <name type="scientific">Cadophora malorum</name>
    <dbReference type="NCBI Taxonomy" id="108018"/>
    <lineage>
        <taxon>Eukaryota</taxon>
        <taxon>Fungi</taxon>
        <taxon>Dikarya</taxon>
        <taxon>Ascomycota</taxon>
        <taxon>Pezizomycotina</taxon>
        <taxon>Leotiomycetes</taxon>
        <taxon>Helotiales</taxon>
        <taxon>Ploettnerulaceae</taxon>
        <taxon>Cadophora</taxon>
    </lineage>
</organism>
<feature type="compositionally biased region" description="Basic residues" evidence="7">
    <location>
        <begin position="226"/>
        <end position="239"/>
    </location>
</feature>
<dbReference type="InterPro" id="IPR049730">
    <property type="entry name" value="SNF2/RAD54-like_C"/>
</dbReference>
<feature type="compositionally biased region" description="Basic and acidic residues" evidence="7">
    <location>
        <begin position="170"/>
        <end position="192"/>
    </location>
</feature>
<feature type="domain" description="Helicase ATP-binding" evidence="9">
    <location>
        <begin position="400"/>
        <end position="599"/>
    </location>
</feature>